<protein>
    <submittedName>
        <fullName evidence="2">Uncharacterized protein</fullName>
    </submittedName>
</protein>
<reference evidence="2 3" key="1">
    <citation type="submission" date="2014-07" db="EMBL/GenBank/DDBJ databases">
        <authorList>
            <person name="Wibberg Daniel"/>
        </authorList>
    </citation>
    <scope>NUCLEOTIDE SEQUENCE [LARGE SCALE GENOMIC DNA]</scope>
</reference>
<keyword evidence="1" id="KW-0472">Membrane</keyword>
<dbReference type="PATRIC" id="fig|35841.6.peg.1273"/>
<keyword evidence="3" id="KW-1185">Reference proteome</keyword>
<gene>
    <name evidence="2" type="ORF">BT1A1_0247</name>
</gene>
<feature type="transmembrane region" description="Helical" evidence="1">
    <location>
        <begin position="47"/>
        <end position="67"/>
    </location>
</feature>
<sequence>MKYFIISAGFFISAAILYSARYITSGLISLVMNAVGDDVLTPHTQPLLIWSVISVILAVLFLIIGLINNDLEGGKKRIKDFFN</sequence>
<proteinExistence type="predicted"/>
<evidence type="ECO:0000313" key="3">
    <source>
        <dbReference type="Proteomes" id="UP000040576"/>
    </source>
</evidence>
<evidence type="ECO:0000256" key="1">
    <source>
        <dbReference type="SAM" id="Phobius"/>
    </source>
</evidence>
<organism evidence="2 3">
    <name type="scientific">Caldibacillus thermoamylovorans</name>
    <dbReference type="NCBI Taxonomy" id="35841"/>
    <lineage>
        <taxon>Bacteria</taxon>
        <taxon>Bacillati</taxon>
        <taxon>Bacillota</taxon>
        <taxon>Bacilli</taxon>
        <taxon>Bacillales</taxon>
        <taxon>Bacillaceae</taxon>
        <taxon>Caldibacillus</taxon>
    </lineage>
</organism>
<name>A0A090IUJ3_9BACI</name>
<keyword evidence="1" id="KW-1133">Transmembrane helix</keyword>
<dbReference type="RefSeq" id="WP_034767245.1">
    <property type="nucleotide sequence ID" value="NZ_CCRF01000010.1"/>
</dbReference>
<dbReference type="EMBL" id="CCRF01000010">
    <property type="protein sequence ID" value="CEE00108.1"/>
    <property type="molecule type" value="Genomic_DNA"/>
</dbReference>
<accession>A0A090IUJ3</accession>
<keyword evidence="1" id="KW-0812">Transmembrane</keyword>
<dbReference type="AlphaFoldDB" id="A0A090IUJ3"/>
<evidence type="ECO:0000313" key="2">
    <source>
        <dbReference type="EMBL" id="CEE00108.1"/>
    </source>
</evidence>
<dbReference type="Proteomes" id="UP000040576">
    <property type="component" value="Unassembled WGS sequence"/>
</dbReference>